<accession>A0A177FZA0</accession>
<evidence type="ECO:0000313" key="2">
    <source>
        <dbReference type="Proteomes" id="UP000077349"/>
    </source>
</evidence>
<name>A0A177FZA0_9PROT</name>
<protein>
    <submittedName>
        <fullName evidence="1">Uncharacterized protein</fullName>
    </submittedName>
</protein>
<dbReference type="Proteomes" id="UP000077349">
    <property type="component" value="Unassembled WGS sequence"/>
</dbReference>
<gene>
    <name evidence="1" type="ORF">Amal_03999</name>
</gene>
<sequence length="296" mass="34198">MANGMHIQFAIQKVIKRKPEITFGLIIVSRPPERGGIARIHTQNPVHMFCQMHGGKNANRLKRHDIIGCVIERVEWPRLRRRALYPHYPVHLPHLYIYPVAEQPGQMRIKMRLRGCPLIQTVQRARPHPYGRVKPGIRTIHGLKNKADAITAAHTGDGMREGPHNLVERKSVGAVSIILRKVSARARPRVTGNPGLNAQVPFQPIPVCQLMPRFGVKQIANMQLWHIRLIRHAGRHHQLSIRWCTSRFFGLGRLRHRLLHGPRLHPLFRHRHTPRKRLLRRCSLSVRGENRTAHQQ</sequence>
<comment type="caution">
    <text evidence="1">The sequence shown here is derived from an EMBL/GenBank/DDBJ whole genome shotgun (WGS) entry which is preliminary data.</text>
</comment>
<dbReference type="AlphaFoldDB" id="A0A177FZA0"/>
<evidence type="ECO:0000313" key="1">
    <source>
        <dbReference type="EMBL" id="OAG73468.1"/>
    </source>
</evidence>
<dbReference type="EMBL" id="LVHD01000254">
    <property type="protein sequence ID" value="OAG73468.1"/>
    <property type="molecule type" value="Genomic_DNA"/>
</dbReference>
<reference evidence="1 2" key="1">
    <citation type="submission" date="2016-03" db="EMBL/GenBank/DDBJ databases">
        <title>Draft genome sequence of Acetobacter malorum CECT 7742, a strain isolated from strawberry vinegar.</title>
        <authorList>
            <person name="Sainz F."/>
            <person name="Mas A."/>
            <person name="Torija M.J."/>
        </authorList>
    </citation>
    <scope>NUCLEOTIDE SEQUENCE [LARGE SCALE GENOMIC DNA]</scope>
    <source>
        <strain evidence="1 2">CECT 7742</strain>
    </source>
</reference>
<proteinExistence type="predicted"/>
<organism evidence="1 2">
    <name type="scientific">Acetobacter malorum</name>
    <dbReference type="NCBI Taxonomy" id="178901"/>
    <lineage>
        <taxon>Bacteria</taxon>
        <taxon>Pseudomonadati</taxon>
        <taxon>Pseudomonadota</taxon>
        <taxon>Alphaproteobacteria</taxon>
        <taxon>Acetobacterales</taxon>
        <taxon>Acetobacteraceae</taxon>
        <taxon>Acetobacter</taxon>
    </lineage>
</organism>